<dbReference type="Proteomes" id="UP000694522">
    <property type="component" value="Unplaced"/>
</dbReference>
<sequence length="221" mass="24691">WDTVAAADLRSRGVATEAAARSCTMDEPVFGSESAGLAFCADRKSCCELGHAVFVQRSPQKPKTDFFGKHGVFDFGHGLNWVRYTGDLSILQRLEKLGDFGSMCLGVFFGQCKGCVTKVALEDCNLVEEFKAVTCESCRKSSESMKQKGNEEFSQGNFDCAIMSYTCPANRLLYGNRALYLILTKQHKRALADGRRLCNAFGLLKNKKRELWKCFLLRMDM</sequence>
<name>A0A8B9IW60_9PSIT</name>
<dbReference type="PANTHER" id="PTHR17550">
    <property type="entry name" value="E3 UBIQUITIN-PROTEIN LIGASE TTC3"/>
    <property type="match status" value="1"/>
</dbReference>
<proteinExistence type="predicted"/>
<evidence type="ECO:0000313" key="2">
    <source>
        <dbReference type="Proteomes" id="UP000694522"/>
    </source>
</evidence>
<reference evidence="1" key="1">
    <citation type="submission" date="2025-08" db="UniProtKB">
        <authorList>
            <consortium name="Ensembl"/>
        </authorList>
    </citation>
    <scope>IDENTIFICATION</scope>
</reference>
<dbReference type="AlphaFoldDB" id="A0A8B9IW60"/>
<protein>
    <submittedName>
        <fullName evidence="1">Uncharacterized protein</fullName>
    </submittedName>
</protein>
<dbReference type="Ensembl" id="ENSACOT00000010887.1">
    <property type="protein sequence ID" value="ENSACOP00000010518.1"/>
    <property type="gene ID" value="ENSACOG00000007321.1"/>
</dbReference>
<organism evidence="1 2">
    <name type="scientific">Amazona collaria</name>
    <name type="common">yellow-billed parrot</name>
    <dbReference type="NCBI Taxonomy" id="241587"/>
    <lineage>
        <taxon>Eukaryota</taxon>
        <taxon>Metazoa</taxon>
        <taxon>Chordata</taxon>
        <taxon>Craniata</taxon>
        <taxon>Vertebrata</taxon>
        <taxon>Euteleostomi</taxon>
        <taxon>Archelosauria</taxon>
        <taxon>Archosauria</taxon>
        <taxon>Dinosauria</taxon>
        <taxon>Saurischia</taxon>
        <taxon>Theropoda</taxon>
        <taxon>Coelurosauria</taxon>
        <taxon>Aves</taxon>
        <taxon>Neognathae</taxon>
        <taxon>Neoaves</taxon>
        <taxon>Telluraves</taxon>
        <taxon>Australaves</taxon>
        <taxon>Psittaciformes</taxon>
        <taxon>Psittacidae</taxon>
        <taxon>Amazona</taxon>
    </lineage>
</organism>
<dbReference type="Gene3D" id="1.25.40.10">
    <property type="entry name" value="Tetratricopeptide repeat domain"/>
    <property type="match status" value="1"/>
</dbReference>
<dbReference type="PANTHER" id="PTHR17550:SF4">
    <property type="entry name" value="E3 UBIQUITIN-PROTEIN LIGASE TTC3"/>
    <property type="match status" value="1"/>
</dbReference>
<accession>A0A8B9IW60</accession>
<reference evidence="1" key="2">
    <citation type="submission" date="2025-09" db="UniProtKB">
        <authorList>
            <consortium name="Ensembl"/>
        </authorList>
    </citation>
    <scope>IDENTIFICATION</scope>
</reference>
<dbReference type="SUPFAM" id="SSF48452">
    <property type="entry name" value="TPR-like"/>
    <property type="match status" value="1"/>
</dbReference>
<dbReference type="InterPro" id="IPR011990">
    <property type="entry name" value="TPR-like_helical_dom_sf"/>
</dbReference>
<keyword evidence="2" id="KW-1185">Reference proteome</keyword>
<evidence type="ECO:0000313" key="1">
    <source>
        <dbReference type="Ensembl" id="ENSACOP00000010518.1"/>
    </source>
</evidence>